<dbReference type="Gramene" id="mRNA:HanXRQr2_Chr13g0610721">
    <property type="protein sequence ID" value="CDS:HanXRQr2_Chr13g0610721.1"/>
    <property type="gene ID" value="HanXRQr2_Chr13g0610721"/>
</dbReference>
<evidence type="ECO:0000313" key="5">
    <source>
        <dbReference type="EMBL" id="KAF5775316.1"/>
    </source>
</evidence>
<dbReference type="PROSITE" id="PS51011">
    <property type="entry name" value="ARID"/>
    <property type="match status" value="1"/>
</dbReference>
<keyword evidence="7" id="KW-1185">Reference proteome</keyword>
<feature type="domain" description="ARID" evidence="4">
    <location>
        <begin position="385"/>
        <end position="480"/>
    </location>
</feature>
<reference evidence="5 7" key="1">
    <citation type="journal article" date="2017" name="Nature">
        <title>The sunflower genome provides insights into oil metabolism, flowering and Asterid evolution.</title>
        <authorList>
            <person name="Badouin H."/>
            <person name="Gouzy J."/>
            <person name="Grassa C.J."/>
            <person name="Murat F."/>
            <person name="Staton S.E."/>
            <person name="Cottret L."/>
            <person name="Lelandais-Briere C."/>
            <person name="Owens G.L."/>
            <person name="Carrere S."/>
            <person name="Mayjonade B."/>
            <person name="Legrand L."/>
            <person name="Gill N."/>
            <person name="Kane N.C."/>
            <person name="Bowers J.E."/>
            <person name="Hubner S."/>
            <person name="Bellec A."/>
            <person name="Berard A."/>
            <person name="Berges H."/>
            <person name="Blanchet N."/>
            <person name="Boniface M.C."/>
            <person name="Brunel D."/>
            <person name="Catrice O."/>
            <person name="Chaidir N."/>
            <person name="Claudel C."/>
            <person name="Donnadieu C."/>
            <person name="Faraut T."/>
            <person name="Fievet G."/>
            <person name="Helmstetter N."/>
            <person name="King M."/>
            <person name="Knapp S.J."/>
            <person name="Lai Z."/>
            <person name="Le Paslier M.C."/>
            <person name="Lippi Y."/>
            <person name="Lorenzon L."/>
            <person name="Mandel J.R."/>
            <person name="Marage G."/>
            <person name="Marchand G."/>
            <person name="Marquand E."/>
            <person name="Bret-Mestries E."/>
            <person name="Morien E."/>
            <person name="Nambeesan S."/>
            <person name="Nguyen T."/>
            <person name="Pegot-Espagnet P."/>
            <person name="Pouilly N."/>
            <person name="Raftis F."/>
            <person name="Sallet E."/>
            <person name="Schiex T."/>
            <person name="Thomas J."/>
            <person name="Vandecasteele C."/>
            <person name="Vares D."/>
            <person name="Vear F."/>
            <person name="Vautrin S."/>
            <person name="Crespi M."/>
            <person name="Mangin B."/>
            <person name="Burke J.M."/>
            <person name="Salse J."/>
            <person name="Munos S."/>
            <person name="Vincourt P."/>
            <person name="Rieseberg L.H."/>
            <person name="Langlade N.B."/>
        </authorList>
    </citation>
    <scope>NUCLEOTIDE SEQUENCE [LARGE SCALE GENOMIC DNA]</scope>
    <source>
        <strain evidence="7">cv. SF193</strain>
        <tissue evidence="5">Leaves</tissue>
    </source>
</reference>
<reference evidence="6" key="2">
    <citation type="submission" date="2017-02" db="EMBL/GenBank/DDBJ databases">
        <title>Sunflower complete genome.</title>
        <authorList>
            <person name="Langlade N."/>
            <person name="Munos S."/>
        </authorList>
    </citation>
    <scope>NUCLEOTIDE SEQUENCE [LARGE SCALE GENOMIC DNA]</scope>
    <source>
        <tissue evidence="6">Leaves</tissue>
    </source>
</reference>
<evidence type="ECO:0000259" key="3">
    <source>
        <dbReference type="PROSITE" id="PS50158"/>
    </source>
</evidence>
<feature type="domain" description="CCHC-type" evidence="3">
    <location>
        <begin position="132"/>
        <end position="148"/>
    </location>
</feature>
<dbReference type="Pfam" id="PF01388">
    <property type="entry name" value="ARID"/>
    <property type="match status" value="1"/>
</dbReference>
<dbReference type="InParanoid" id="A0A251SX76"/>
<sequence length="580" mass="67036">MYVCKIEEVCLMDCVGFEWWLFPPNSTVPPTVSPPNVFKSFAGNSLGTKTIITVSNCPHLSHHRLSNFQAILKLFIDIMNNNSCDDSVVSSSGGQHSGIRATGYSNLRATSTTIPCQHCADEKRGRRWLVKRCYYCNNPGHQVSNCKRKESDEETQLIRLAINTGVQQRDVKNEEHRSSWEPEFIVTGTDGGLWSEIWYVSKSLKNHFSGNLNMFKRIKSMKGVESNTGENQFYFIRGIGVTEVISGIERIRIQSVFYSQDIDRNVLSYDQLITQGFTVKFSGDKCKLYPTFSVPLINGIDAKSGLTKEEEMGILEKQKVMNKEEEFMAFKNDYLNSYFEKLEISSNEPDWNVMILQTLKFKDFLDCKALLDMMDDEEYIGKYKYILQTKFEEMVEWFMIKKLGITTRPLPAYASNNRKVFLLDLYLEIEKEGGHRSVTENNLWPKVAKDMGFEYSDGELMRLIYVMYLDVLVYYYKFKIVQSGVSERDNSDDKEVLESKMDMRSSRSEGEDIKNDIEEDDCRDGAGSPKKHYAFFTNDGWNEIKRRRQARRIFDFNRAKAAVDAANESVLQHSRRLNYV</sequence>
<dbReference type="Proteomes" id="UP000215914">
    <property type="component" value="Chromosome 13"/>
</dbReference>
<evidence type="ECO:0000256" key="2">
    <source>
        <dbReference type="SAM" id="MobiDB-lite"/>
    </source>
</evidence>
<evidence type="ECO:0000313" key="6">
    <source>
        <dbReference type="EMBL" id="OTG03163.1"/>
    </source>
</evidence>
<evidence type="ECO:0000256" key="1">
    <source>
        <dbReference type="PROSITE-ProRule" id="PRU00047"/>
    </source>
</evidence>
<dbReference type="InterPro" id="IPR001606">
    <property type="entry name" value="ARID_dom"/>
</dbReference>
<dbReference type="GO" id="GO:0008270">
    <property type="term" value="F:zinc ion binding"/>
    <property type="evidence" value="ECO:0007669"/>
    <property type="project" value="UniProtKB-KW"/>
</dbReference>
<keyword evidence="1" id="KW-0862">Zinc</keyword>
<dbReference type="EMBL" id="CM007902">
    <property type="protein sequence ID" value="OTG03163.1"/>
    <property type="molecule type" value="Genomic_DNA"/>
</dbReference>
<protein>
    <submittedName>
        <fullName evidence="6">Putative ARID DNA-binding domain, Zinc finger, CCHC-type</fullName>
    </submittedName>
    <submittedName>
        <fullName evidence="5">Transcription factor interactor and regulator CCHC(Zn) family</fullName>
    </submittedName>
</protein>
<reference evidence="5" key="3">
    <citation type="submission" date="2020-06" db="EMBL/GenBank/DDBJ databases">
        <title>Helianthus annuus Genome sequencing and assembly Release 2.</title>
        <authorList>
            <person name="Gouzy J."/>
            <person name="Langlade N."/>
            <person name="Munos S."/>
        </authorList>
    </citation>
    <scope>NUCLEOTIDE SEQUENCE</scope>
    <source>
        <tissue evidence="5">Leaves</tissue>
    </source>
</reference>
<organism evidence="6 7">
    <name type="scientific">Helianthus annuus</name>
    <name type="common">Common sunflower</name>
    <dbReference type="NCBI Taxonomy" id="4232"/>
    <lineage>
        <taxon>Eukaryota</taxon>
        <taxon>Viridiplantae</taxon>
        <taxon>Streptophyta</taxon>
        <taxon>Embryophyta</taxon>
        <taxon>Tracheophyta</taxon>
        <taxon>Spermatophyta</taxon>
        <taxon>Magnoliopsida</taxon>
        <taxon>eudicotyledons</taxon>
        <taxon>Gunneridae</taxon>
        <taxon>Pentapetalae</taxon>
        <taxon>asterids</taxon>
        <taxon>campanulids</taxon>
        <taxon>Asterales</taxon>
        <taxon>Asteraceae</taxon>
        <taxon>Asteroideae</taxon>
        <taxon>Heliantheae alliance</taxon>
        <taxon>Heliantheae</taxon>
        <taxon>Helianthus</taxon>
    </lineage>
</organism>
<dbReference type="GO" id="GO:0003677">
    <property type="term" value="F:DNA binding"/>
    <property type="evidence" value="ECO:0007669"/>
    <property type="project" value="UniProtKB-KW"/>
</dbReference>
<name>A0A251SX76_HELAN</name>
<proteinExistence type="predicted"/>
<dbReference type="Pfam" id="PF22936">
    <property type="entry name" value="Pol_BBD"/>
    <property type="match status" value="1"/>
</dbReference>
<dbReference type="PANTHER" id="PTHR46410">
    <property type="entry name" value="AT-RICH INTERACTIVE DOMAIN-CONTAINING PROTEIN 2"/>
    <property type="match status" value="1"/>
</dbReference>
<dbReference type="InterPro" id="IPR054722">
    <property type="entry name" value="PolX-like_BBD"/>
</dbReference>
<evidence type="ECO:0000259" key="4">
    <source>
        <dbReference type="PROSITE" id="PS51011"/>
    </source>
</evidence>
<gene>
    <name evidence="6" type="ORF">HannXRQ_Chr13g0421041</name>
    <name evidence="5" type="ORF">HanXRQr2_Chr13g0610721</name>
</gene>
<dbReference type="SUPFAM" id="SSF46774">
    <property type="entry name" value="ARID-like"/>
    <property type="match status" value="1"/>
</dbReference>
<dbReference type="Gene3D" id="1.10.150.60">
    <property type="entry name" value="ARID DNA-binding domain"/>
    <property type="match status" value="1"/>
</dbReference>
<dbReference type="PROSITE" id="PS50158">
    <property type="entry name" value="ZF_CCHC"/>
    <property type="match status" value="1"/>
</dbReference>
<keyword evidence="1" id="KW-0863">Zinc-finger</keyword>
<dbReference type="InterPro" id="IPR001878">
    <property type="entry name" value="Znf_CCHC"/>
</dbReference>
<accession>A0A251SX76</accession>
<dbReference type="PANTHER" id="PTHR46410:SF26">
    <property type="entry name" value="BULB-TYPE LECTIN DOMAIN-CONTAINING PROTEIN-RELATED"/>
    <property type="match status" value="1"/>
</dbReference>
<dbReference type="CDD" id="cd16100">
    <property type="entry name" value="ARID"/>
    <property type="match status" value="1"/>
</dbReference>
<evidence type="ECO:0000313" key="7">
    <source>
        <dbReference type="Proteomes" id="UP000215914"/>
    </source>
</evidence>
<dbReference type="InterPro" id="IPR036431">
    <property type="entry name" value="ARID_dom_sf"/>
</dbReference>
<dbReference type="AlphaFoldDB" id="A0A251SX76"/>
<keyword evidence="1" id="KW-0479">Metal-binding</keyword>
<feature type="compositionally biased region" description="Basic and acidic residues" evidence="2">
    <location>
        <begin position="491"/>
        <end position="516"/>
    </location>
</feature>
<dbReference type="EMBL" id="MNCJ02000328">
    <property type="protein sequence ID" value="KAF5775316.1"/>
    <property type="molecule type" value="Genomic_DNA"/>
</dbReference>
<keyword evidence="6" id="KW-0238">DNA-binding</keyword>
<feature type="region of interest" description="Disordered" evidence="2">
    <location>
        <begin position="491"/>
        <end position="526"/>
    </location>
</feature>